<protein>
    <submittedName>
        <fullName evidence="1">Uncharacterized protein</fullName>
    </submittedName>
</protein>
<reference evidence="1 2" key="1">
    <citation type="submission" date="2017-06" db="EMBL/GenBank/DDBJ databases">
        <title>Genome of Fusarium nygamai isolate CS10214.</title>
        <authorList>
            <person name="Gardiner D.M."/>
            <person name="Obanor F."/>
            <person name="Kazan K."/>
        </authorList>
    </citation>
    <scope>NUCLEOTIDE SEQUENCE [LARGE SCALE GENOMIC DNA]</scope>
    <source>
        <strain evidence="1 2">CS10214</strain>
    </source>
</reference>
<proteinExistence type="predicted"/>
<name>A0A2K0WSA6_GIBNY</name>
<organism evidence="1 2">
    <name type="scientific">Gibberella nygamai</name>
    <name type="common">Bean root rot disease fungus</name>
    <name type="synonym">Fusarium nygamai</name>
    <dbReference type="NCBI Taxonomy" id="42673"/>
    <lineage>
        <taxon>Eukaryota</taxon>
        <taxon>Fungi</taxon>
        <taxon>Dikarya</taxon>
        <taxon>Ascomycota</taxon>
        <taxon>Pezizomycotina</taxon>
        <taxon>Sordariomycetes</taxon>
        <taxon>Hypocreomycetidae</taxon>
        <taxon>Hypocreales</taxon>
        <taxon>Nectriaceae</taxon>
        <taxon>Fusarium</taxon>
        <taxon>Fusarium fujikuroi species complex</taxon>
    </lineage>
</organism>
<gene>
    <name evidence="1" type="ORF">FNYG_01528</name>
</gene>
<evidence type="ECO:0000313" key="2">
    <source>
        <dbReference type="Proteomes" id="UP000236664"/>
    </source>
</evidence>
<comment type="caution">
    <text evidence="1">The sequence shown here is derived from an EMBL/GenBank/DDBJ whole genome shotgun (WGS) entry which is preliminary data.</text>
</comment>
<dbReference type="Proteomes" id="UP000236664">
    <property type="component" value="Unassembled WGS sequence"/>
</dbReference>
<dbReference type="OrthoDB" id="5086167at2759"/>
<keyword evidence="2" id="KW-1185">Reference proteome</keyword>
<dbReference type="AlphaFoldDB" id="A0A2K0WSA6"/>
<accession>A0A2K0WSA6</accession>
<sequence>MSSNIVPITNKVEINLISYLEKAKRQHIDNCNWTVNWHYAHGEERASSTKANKFPTYIAYRQTSDGEHQTRLAIKIDGIHHFLTADKRGKSITTEMCWGKEAPLMKDVLGAYQTQWGIPVDKIQSEEEAE</sequence>
<dbReference type="EMBL" id="MTQA01000031">
    <property type="protein sequence ID" value="PNP85140.1"/>
    <property type="molecule type" value="Genomic_DNA"/>
</dbReference>
<evidence type="ECO:0000313" key="1">
    <source>
        <dbReference type="EMBL" id="PNP85140.1"/>
    </source>
</evidence>